<accession>A0A5C3LZZ9</accession>
<keyword evidence="3" id="KW-1185">Reference proteome</keyword>
<organism evidence="2 3">
    <name type="scientific">Crucibulum laeve</name>
    <dbReference type="NCBI Taxonomy" id="68775"/>
    <lineage>
        <taxon>Eukaryota</taxon>
        <taxon>Fungi</taxon>
        <taxon>Dikarya</taxon>
        <taxon>Basidiomycota</taxon>
        <taxon>Agaricomycotina</taxon>
        <taxon>Agaricomycetes</taxon>
        <taxon>Agaricomycetidae</taxon>
        <taxon>Agaricales</taxon>
        <taxon>Agaricineae</taxon>
        <taxon>Nidulariaceae</taxon>
        <taxon>Crucibulum</taxon>
    </lineage>
</organism>
<dbReference type="EMBL" id="ML213608">
    <property type="protein sequence ID" value="TFK37448.1"/>
    <property type="molecule type" value="Genomic_DNA"/>
</dbReference>
<dbReference type="STRING" id="68775.A0A5C3LZZ9"/>
<evidence type="ECO:0000259" key="1">
    <source>
        <dbReference type="Pfam" id="PF13460"/>
    </source>
</evidence>
<dbReference type="Gene3D" id="3.40.50.720">
    <property type="entry name" value="NAD(P)-binding Rossmann-like Domain"/>
    <property type="match status" value="1"/>
</dbReference>
<feature type="domain" description="NAD(P)-binding" evidence="1">
    <location>
        <begin position="11"/>
        <end position="210"/>
    </location>
</feature>
<proteinExistence type="predicted"/>
<dbReference type="OrthoDB" id="10254604at2759"/>
<dbReference type="AlphaFoldDB" id="A0A5C3LZZ9"/>
<dbReference type="Pfam" id="PF13460">
    <property type="entry name" value="NAD_binding_10"/>
    <property type="match status" value="1"/>
</dbReference>
<dbReference type="Proteomes" id="UP000308652">
    <property type="component" value="Unassembled WGS sequence"/>
</dbReference>
<evidence type="ECO:0000313" key="2">
    <source>
        <dbReference type="EMBL" id="TFK37448.1"/>
    </source>
</evidence>
<evidence type="ECO:0000313" key="3">
    <source>
        <dbReference type="Proteomes" id="UP000308652"/>
    </source>
</evidence>
<name>A0A5C3LZZ9_9AGAR</name>
<gene>
    <name evidence="2" type="ORF">BDQ12DRAFT_160343</name>
</gene>
<dbReference type="SUPFAM" id="SSF51735">
    <property type="entry name" value="NAD(P)-binding Rossmann-fold domains"/>
    <property type="match status" value="1"/>
</dbReference>
<dbReference type="InterPro" id="IPR016040">
    <property type="entry name" value="NAD(P)-bd_dom"/>
</dbReference>
<sequence>MTGGKKVIIVGGHGNVSLRLARLLAPKNAVTSIIRTIDHSKDIQEAGATPLLLSLEDASVKEFAVAFESQDIVYFSAGAGGSGGEERTKKVDYEGAMNIFYAIEAVKGSKLRLILVFAIDVRGPEKIPAYCNEADIETSKRVRAAIPAYMHWKYGADKNLVKRDAFKWTILPPGGLTNNPGTGKASAGRTHITTPISRDGVTQALALLVDKTDSFGLPIDIVGGDTPIAEGLDKAIKTIVLISNEKVGLA</sequence>
<dbReference type="InterPro" id="IPR036291">
    <property type="entry name" value="NAD(P)-bd_dom_sf"/>
</dbReference>
<protein>
    <recommendedName>
        <fullName evidence="1">NAD(P)-binding domain-containing protein</fullName>
    </recommendedName>
</protein>
<reference evidence="2 3" key="1">
    <citation type="journal article" date="2019" name="Nat. Ecol. Evol.">
        <title>Megaphylogeny resolves global patterns of mushroom evolution.</title>
        <authorList>
            <person name="Varga T."/>
            <person name="Krizsan K."/>
            <person name="Foldi C."/>
            <person name="Dima B."/>
            <person name="Sanchez-Garcia M."/>
            <person name="Sanchez-Ramirez S."/>
            <person name="Szollosi G.J."/>
            <person name="Szarkandi J.G."/>
            <person name="Papp V."/>
            <person name="Albert L."/>
            <person name="Andreopoulos W."/>
            <person name="Angelini C."/>
            <person name="Antonin V."/>
            <person name="Barry K.W."/>
            <person name="Bougher N.L."/>
            <person name="Buchanan P."/>
            <person name="Buyck B."/>
            <person name="Bense V."/>
            <person name="Catcheside P."/>
            <person name="Chovatia M."/>
            <person name="Cooper J."/>
            <person name="Damon W."/>
            <person name="Desjardin D."/>
            <person name="Finy P."/>
            <person name="Geml J."/>
            <person name="Haridas S."/>
            <person name="Hughes K."/>
            <person name="Justo A."/>
            <person name="Karasinski D."/>
            <person name="Kautmanova I."/>
            <person name="Kiss B."/>
            <person name="Kocsube S."/>
            <person name="Kotiranta H."/>
            <person name="LaButti K.M."/>
            <person name="Lechner B.E."/>
            <person name="Liimatainen K."/>
            <person name="Lipzen A."/>
            <person name="Lukacs Z."/>
            <person name="Mihaltcheva S."/>
            <person name="Morgado L.N."/>
            <person name="Niskanen T."/>
            <person name="Noordeloos M.E."/>
            <person name="Ohm R.A."/>
            <person name="Ortiz-Santana B."/>
            <person name="Ovrebo C."/>
            <person name="Racz N."/>
            <person name="Riley R."/>
            <person name="Savchenko A."/>
            <person name="Shiryaev A."/>
            <person name="Soop K."/>
            <person name="Spirin V."/>
            <person name="Szebenyi C."/>
            <person name="Tomsovsky M."/>
            <person name="Tulloss R.E."/>
            <person name="Uehling J."/>
            <person name="Grigoriev I.V."/>
            <person name="Vagvolgyi C."/>
            <person name="Papp T."/>
            <person name="Martin F.M."/>
            <person name="Miettinen O."/>
            <person name="Hibbett D.S."/>
            <person name="Nagy L.G."/>
        </authorList>
    </citation>
    <scope>NUCLEOTIDE SEQUENCE [LARGE SCALE GENOMIC DNA]</scope>
    <source>
        <strain evidence="2 3">CBS 166.37</strain>
    </source>
</reference>
<dbReference type="PANTHER" id="PTHR15020">
    <property type="entry name" value="FLAVIN REDUCTASE-RELATED"/>
    <property type="match status" value="1"/>
</dbReference>
<dbReference type="PANTHER" id="PTHR15020:SF50">
    <property type="entry name" value="UPF0659 PROTEIN YMR090W"/>
    <property type="match status" value="1"/>
</dbReference>